<feature type="compositionally biased region" description="Basic and acidic residues" evidence="1">
    <location>
        <begin position="918"/>
        <end position="935"/>
    </location>
</feature>
<dbReference type="Gene3D" id="3.40.800.20">
    <property type="entry name" value="Histone deacetylase domain"/>
    <property type="match status" value="1"/>
</dbReference>
<proteinExistence type="predicted"/>
<dbReference type="InterPro" id="IPR037138">
    <property type="entry name" value="His_deacetylse_dom_sf"/>
</dbReference>
<comment type="caution">
    <text evidence="3">The sequence shown here is derived from an EMBL/GenBank/DDBJ whole genome shotgun (WGS) entry which is preliminary data.</text>
</comment>
<feature type="compositionally biased region" description="Polar residues" evidence="1">
    <location>
        <begin position="18"/>
        <end position="28"/>
    </location>
</feature>
<dbReference type="SUPFAM" id="SSF52768">
    <property type="entry name" value="Arginase/deacetylase"/>
    <property type="match status" value="1"/>
</dbReference>
<organism evidence="3 4">
    <name type="scientific">Pseudocercospora fuligena</name>
    <dbReference type="NCBI Taxonomy" id="685502"/>
    <lineage>
        <taxon>Eukaryota</taxon>
        <taxon>Fungi</taxon>
        <taxon>Dikarya</taxon>
        <taxon>Ascomycota</taxon>
        <taxon>Pezizomycotina</taxon>
        <taxon>Dothideomycetes</taxon>
        <taxon>Dothideomycetidae</taxon>
        <taxon>Mycosphaerellales</taxon>
        <taxon>Mycosphaerellaceae</taxon>
        <taxon>Pseudocercospora</taxon>
    </lineage>
</organism>
<evidence type="ECO:0000313" key="3">
    <source>
        <dbReference type="EMBL" id="KAF7193501.1"/>
    </source>
</evidence>
<dbReference type="InterPro" id="IPR023801">
    <property type="entry name" value="His_deacetylse_dom"/>
</dbReference>
<dbReference type="CDD" id="cd09998">
    <property type="entry name" value="HDAC_Hos3"/>
    <property type="match status" value="1"/>
</dbReference>
<dbReference type="Proteomes" id="UP000660729">
    <property type="component" value="Unassembled WGS sequence"/>
</dbReference>
<dbReference type="AlphaFoldDB" id="A0A8H6RJB7"/>
<feature type="compositionally biased region" description="Low complexity" evidence="1">
    <location>
        <begin position="887"/>
        <end position="898"/>
    </location>
</feature>
<dbReference type="InterPro" id="IPR053244">
    <property type="entry name" value="HDAC_HD_type_1"/>
</dbReference>
<dbReference type="InterPro" id="IPR023696">
    <property type="entry name" value="Ureohydrolase_dom_sf"/>
</dbReference>
<feature type="compositionally biased region" description="Basic and acidic residues" evidence="1">
    <location>
        <begin position="771"/>
        <end position="794"/>
    </location>
</feature>
<dbReference type="GO" id="GO:0005634">
    <property type="term" value="C:nucleus"/>
    <property type="evidence" value="ECO:0007669"/>
    <property type="project" value="TreeGrafter"/>
</dbReference>
<dbReference type="PANTHER" id="PTHR47558:SF1">
    <property type="entry name" value="HISTONE DEACETYLASE HOS3"/>
    <property type="match status" value="1"/>
</dbReference>
<feature type="compositionally biased region" description="Polar residues" evidence="1">
    <location>
        <begin position="64"/>
        <end position="94"/>
    </location>
</feature>
<feature type="domain" description="Histone deacetylase" evidence="2">
    <location>
        <begin position="256"/>
        <end position="590"/>
    </location>
</feature>
<accession>A0A8H6RJB7</accession>
<dbReference type="GO" id="GO:0010468">
    <property type="term" value="P:regulation of gene expression"/>
    <property type="evidence" value="ECO:0007669"/>
    <property type="project" value="UniProtKB-ARBA"/>
</dbReference>
<dbReference type="PRINTS" id="PR01270">
    <property type="entry name" value="HDASUPER"/>
</dbReference>
<feature type="compositionally biased region" description="Polar residues" evidence="1">
    <location>
        <begin position="38"/>
        <end position="53"/>
    </location>
</feature>
<dbReference type="Pfam" id="PF00850">
    <property type="entry name" value="Hist_deacetyl"/>
    <property type="match status" value="1"/>
</dbReference>
<dbReference type="PANTHER" id="PTHR47558">
    <property type="entry name" value="HISTONE DEACETYLASE HOS3"/>
    <property type="match status" value="1"/>
</dbReference>
<evidence type="ECO:0000256" key="1">
    <source>
        <dbReference type="SAM" id="MobiDB-lite"/>
    </source>
</evidence>
<feature type="region of interest" description="Disordered" evidence="1">
    <location>
        <begin position="1"/>
        <end position="127"/>
    </location>
</feature>
<feature type="compositionally biased region" description="Pro residues" evidence="1">
    <location>
        <begin position="976"/>
        <end position="992"/>
    </location>
</feature>
<dbReference type="InterPro" id="IPR000286">
    <property type="entry name" value="HDACs"/>
</dbReference>
<gene>
    <name evidence="3" type="ORF">HII31_05175</name>
</gene>
<sequence length="1231" mass="132254">MDTPTVPDTGQDELPNRNHISVNTNDLSQPARHMSIGIATTTDAQSPISSAPNTPGLKTPLSRRASNSLNVAANSPKQPLRRPSSSASLNNNRPPSSPRLMRKSSRSSIGGGGTPDENDYRPSPKRSISNLISGLREAQSTMEAIEEPMPLTAAQIATSHFTKELFGHAEPGADAETIVILHDACYGHRWSRLKTPKSHLSLIVERPERIHASILGASTAYVRLGGHHASGKHAPHPDLMGPTKPPFKIQRSARCMDITSSFVTNVHGTAWMTELQGMCHSAPDKLAAGTKEISRDPTPGAPAKQELHSGDLYLAPGSLDAFQGALGGVADAIDTVFNPATRTQRAFVAVRPPGHHCSADHPSGFCWLNNVHVGIEYAAQTYGLTHAAILDFDLHHGDGSQAITWQRNGKNYEKRLAAKPHSKLKLNPDIGYYSLHDINSYPCEMGDDEKVQAASLCIENAHNQSVWNVHLQPWTTQAEFWKLYEDRYRILLDKAKIFLQHHATRIRQEGRVQPKTAIFISAGFDASEHEGAGMQRHKVSVPTDFYARFTEDVVKLAKEIDGCDGRVISVLEGGYSDRALCSGVLSHLSGLCASPVNTQTSGVETLMDLSERMGGLGINGSTKDDSLRYDSDWWSVANLTALEHKVNPPPPPQAKKVRSGPQPTYATPTESFAYKVVDADKFARSISGTMRESAMPARPLTPPPPEVDWVVATQELSNLLIPADRQTKSCTVEELAGPKKEKQPAAPLENVPKTRQLRDRRAKFPAYAESAHSDETASARSVSRTESRTSRRETIATLPSENVARRASRRLSAGSALDATSSSSIAEDAPPVPAVPAMPAKTAMKPPPVPANSIANKKTRASSGTRLPVNGSTTKPEMPVAKPVRQAPSAASASAAKSNGNVDSLTSGMKKVTLKVSSTKEEHDAKQKAQLDAKRRATALKGAETRRVNAAAKKAAQANATAQAAPKVAHAAPKAVPAPPAAQPVQPVPVNLPPDVKQQPSDVDSRMTGVEESSKENVVPSTMSDAEWGMSRVPSIQMDTSSADGPVAFDTSSQHAAISRSATPIEVPAAFNVPAENLDFPEYANSDGGLTPPVTTPTIAPAVEPIGLPVAGESEHAPLWNRQSSQNSSVPPQSELWMKPEANGVYEQPVQGNNAVHPPWTPRPAKPGDLPVFTSTGAIPFGKVPESPQRLWKAQAGQPQPSDSKLHNLFKQDQKTTDQQSVWEVPETPAK</sequence>
<feature type="compositionally biased region" description="Low complexity" evidence="1">
    <location>
        <begin position="948"/>
        <end position="975"/>
    </location>
</feature>
<dbReference type="EMBL" id="JABCIY010000082">
    <property type="protein sequence ID" value="KAF7193501.1"/>
    <property type="molecule type" value="Genomic_DNA"/>
</dbReference>
<feature type="compositionally biased region" description="Polar residues" evidence="1">
    <location>
        <begin position="853"/>
        <end position="875"/>
    </location>
</feature>
<feature type="region of interest" description="Disordered" evidence="1">
    <location>
        <begin position="729"/>
        <end position="1026"/>
    </location>
</feature>
<name>A0A8H6RJB7_9PEZI</name>
<evidence type="ECO:0000259" key="2">
    <source>
        <dbReference type="Pfam" id="PF00850"/>
    </source>
</evidence>
<feature type="region of interest" description="Disordered" evidence="1">
    <location>
        <begin position="644"/>
        <end position="665"/>
    </location>
</feature>
<feature type="region of interest" description="Disordered" evidence="1">
    <location>
        <begin position="1149"/>
        <end position="1231"/>
    </location>
</feature>
<keyword evidence="4" id="KW-1185">Reference proteome</keyword>
<dbReference type="OrthoDB" id="5232919at2759"/>
<protein>
    <submittedName>
        <fullName evidence="3">Histone deacetylase HOS3</fullName>
    </submittedName>
</protein>
<reference evidence="3" key="1">
    <citation type="submission" date="2020-04" db="EMBL/GenBank/DDBJ databases">
        <title>Draft genome resource of the tomato pathogen Pseudocercospora fuligena.</title>
        <authorList>
            <person name="Zaccaron A."/>
        </authorList>
    </citation>
    <scope>NUCLEOTIDE SEQUENCE</scope>
    <source>
        <strain evidence="3">PF001</strain>
    </source>
</reference>
<feature type="compositionally biased region" description="Basic and acidic residues" evidence="1">
    <location>
        <begin position="1204"/>
        <end position="1216"/>
    </location>
</feature>
<dbReference type="GO" id="GO:0004407">
    <property type="term" value="F:histone deacetylase activity"/>
    <property type="evidence" value="ECO:0007669"/>
    <property type="project" value="TreeGrafter"/>
</dbReference>
<evidence type="ECO:0000313" key="4">
    <source>
        <dbReference type="Proteomes" id="UP000660729"/>
    </source>
</evidence>
<dbReference type="FunFam" id="3.40.800.20:FF:000011">
    <property type="entry name" value="Histone deacetylase HOS3"/>
    <property type="match status" value="1"/>
</dbReference>